<keyword evidence="1 6" id="KW-0808">Transferase</keyword>
<sequence length="586" mass="60932">MGCPDSLATALRIVDQLIRRGVQDAVVCPGSRNSPLSLALVEAERAGRLRLHVRTDERTAAFLALGLAKYDGSPVPIIMTSGTAVANCMPAVVEATMSHVPVLVVSADRPRKMVGTGANQTIDQEGIFGKHVVASVTVSDDARDRVNEACDAALDPITGGAAHVNVPFAEPLVPTSLDALSLAAQDLASQGPETHNSEPQSAAPKDQPTRGPRRPLPHGQATIDLGKRTLVIAGSVTDRAWARAVMDELADVPTIAEPVAPAPDFPVHPAAAGLFSSGLVSQGEYSAHTTPEQIVVVGRPTLHRAVSRLLANTDIRVVVVTETSTVTNVTGNVAEVASSVRVTGEHPAGWESVCQAVSDLGAEAVREALNATEFSGAHAMAVVADSLRDGDAAVIGASSTIRDAARAGMPFDGVATFANRGAAGIDGTISTAVGIAMSHARQHRDLVRAPRTVAVMGDLTFLHDLGGLNIGPLERRPENLLIVVINDAGGGIFETLEPGSEDLRTFTDGTAAYERVFGTPVDVDMAALCDGFGVTYHVADSPTDLAIAIDDHAEAGEAGITVIEARVSRAERVRVDELIAAKVAPR</sequence>
<proteinExistence type="inferred from homology"/>
<name>A0A418QAT4_9CORY</name>
<evidence type="ECO:0000259" key="8">
    <source>
        <dbReference type="Pfam" id="PF02775"/>
    </source>
</evidence>
<dbReference type="GO" id="GO:0030976">
    <property type="term" value="F:thiamine pyrophosphate binding"/>
    <property type="evidence" value="ECO:0007669"/>
    <property type="project" value="UniProtKB-UniRule"/>
</dbReference>
<evidence type="ECO:0000256" key="1">
    <source>
        <dbReference type="ARBA" id="ARBA00022679"/>
    </source>
</evidence>
<dbReference type="GO" id="GO:0000287">
    <property type="term" value="F:magnesium ion binding"/>
    <property type="evidence" value="ECO:0007669"/>
    <property type="project" value="UniProtKB-UniRule"/>
</dbReference>
<dbReference type="Gene3D" id="3.40.50.1220">
    <property type="entry name" value="TPP-binding domain"/>
    <property type="match status" value="1"/>
</dbReference>
<gene>
    <name evidence="6" type="primary">menD</name>
    <name evidence="10" type="ORF">D3M95_01740</name>
</gene>
<evidence type="ECO:0000313" key="10">
    <source>
        <dbReference type="EMBL" id="RIX36945.1"/>
    </source>
</evidence>
<keyword evidence="5 6" id="KW-0464">Manganese</keyword>
<evidence type="ECO:0000259" key="9">
    <source>
        <dbReference type="Pfam" id="PF02776"/>
    </source>
</evidence>
<evidence type="ECO:0000256" key="6">
    <source>
        <dbReference type="HAMAP-Rule" id="MF_01659"/>
    </source>
</evidence>
<dbReference type="PIRSF" id="PIRSF004983">
    <property type="entry name" value="MenD"/>
    <property type="match status" value="1"/>
</dbReference>
<dbReference type="UniPathway" id="UPA00079"/>
<dbReference type="GO" id="GO:0030145">
    <property type="term" value="F:manganese ion binding"/>
    <property type="evidence" value="ECO:0007669"/>
    <property type="project" value="UniProtKB-UniRule"/>
</dbReference>
<protein>
    <recommendedName>
        <fullName evidence="6">2-succinyl-5-enolpyruvyl-6-hydroxy-3-cyclohexene-1-carboxylate synthase</fullName>
        <shortName evidence="6">SEPHCHC synthase</shortName>
        <ecNumber evidence="6">2.2.1.9</ecNumber>
    </recommendedName>
    <alternativeName>
        <fullName evidence="6">Menaquinone biosynthesis protein MenD</fullName>
    </alternativeName>
</protein>
<dbReference type="InterPro" id="IPR004433">
    <property type="entry name" value="MenaQ_synth_MenD"/>
</dbReference>
<keyword evidence="6" id="KW-0474">Menaquinone biosynthesis</keyword>
<dbReference type="UniPathway" id="UPA01057">
    <property type="reaction ID" value="UER00164"/>
</dbReference>
<dbReference type="PANTHER" id="PTHR42916">
    <property type="entry name" value="2-SUCCINYL-5-ENOLPYRUVYL-6-HYDROXY-3-CYCLOHEXENE-1-CARBOXYLATE SYNTHASE"/>
    <property type="match status" value="1"/>
</dbReference>
<dbReference type="EC" id="2.2.1.9" evidence="6"/>
<comment type="subunit">
    <text evidence="6">Homodimer.</text>
</comment>
<dbReference type="SUPFAM" id="SSF52518">
    <property type="entry name" value="Thiamin diphosphate-binding fold (THDP-binding)"/>
    <property type="match status" value="2"/>
</dbReference>
<comment type="cofactor">
    <cofactor evidence="6">
        <name>thiamine diphosphate</name>
        <dbReference type="ChEBI" id="CHEBI:58937"/>
    </cofactor>
    <text evidence="6">Binds 1 thiamine pyrophosphate per subunit.</text>
</comment>
<organism evidence="10 11">
    <name type="scientific">Corynebacterium falsenii</name>
    <dbReference type="NCBI Taxonomy" id="108486"/>
    <lineage>
        <taxon>Bacteria</taxon>
        <taxon>Bacillati</taxon>
        <taxon>Actinomycetota</taxon>
        <taxon>Actinomycetes</taxon>
        <taxon>Mycobacteriales</taxon>
        <taxon>Corynebacteriaceae</taxon>
        <taxon>Corynebacterium</taxon>
    </lineage>
</organism>
<dbReference type="PANTHER" id="PTHR42916:SF1">
    <property type="entry name" value="PROTEIN PHYLLO, CHLOROPLASTIC"/>
    <property type="match status" value="1"/>
</dbReference>
<evidence type="ECO:0000313" key="11">
    <source>
        <dbReference type="Proteomes" id="UP000285278"/>
    </source>
</evidence>
<dbReference type="InterPro" id="IPR012001">
    <property type="entry name" value="Thiamin_PyroP_enz_TPP-bd_dom"/>
</dbReference>
<keyword evidence="2 6" id="KW-0479">Metal-binding</keyword>
<evidence type="ECO:0000256" key="2">
    <source>
        <dbReference type="ARBA" id="ARBA00022723"/>
    </source>
</evidence>
<comment type="function">
    <text evidence="6">Catalyzes the thiamine diphosphate-dependent decarboxylation of 2-oxoglutarate and the subsequent addition of the resulting succinic semialdehyde-thiamine pyrophosphate anion to isochorismate to yield 2-succinyl-5-enolpyruvyl-6-hydroxy-3-cyclohexene-1-carboxylate (SEPHCHC).</text>
</comment>
<accession>A0A418QAT4</accession>
<reference evidence="10 11" key="1">
    <citation type="submission" date="2018-09" db="EMBL/GenBank/DDBJ databases">
        <title>Optimization and identification of Corynebacterium falsenii FN1-14 from fish paste.</title>
        <authorList>
            <person name="Daroonpunt R."/>
            <person name="Tanasupawat S."/>
        </authorList>
    </citation>
    <scope>NUCLEOTIDE SEQUENCE [LARGE SCALE GENOMIC DNA]</scope>
    <source>
        <strain evidence="10 11">FN1-14</strain>
    </source>
</reference>
<dbReference type="STRING" id="1451189.CFAL_10425"/>
<dbReference type="InterPro" id="IPR011766">
    <property type="entry name" value="TPP_enzyme_TPP-bd"/>
</dbReference>
<keyword evidence="4 6" id="KW-0786">Thiamine pyrophosphate</keyword>
<feature type="region of interest" description="Disordered" evidence="7">
    <location>
        <begin position="187"/>
        <end position="222"/>
    </location>
</feature>
<comment type="caution">
    <text evidence="10">The sequence shown here is derived from an EMBL/GenBank/DDBJ whole genome shotgun (WGS) entry which is preliminary data.</text>
</comment>
<dbReference type="CDD" id="cd02009">
    <property type="entry name" value="TPP_SHCHC_synthase"/>
    <property type="match status" value="1"/>
</dbReference>
<evidence type="ECO:0000256" key="4">
    <source>
        <dbReference type="ARBA" id="ARBA00023052"/>
    </source>
</evidence>
<comment type="similarity">
    <text evidence="6">Belongs to the TPP enzyme family. MenD subfamily.</text>
</comment>
<dbReference type="OrthoDB" id="9791859at2"/>
<dbReference type="NCBIfam" id="TIGR00173">
    <property type="entry name" value="menD"/>
    <property type="match status" value="1"/>
</dbReference>
<dbReference type="GO" id="GO:0009234">
    <property type="term" value="P:menaquinone biosynthetic process"/>
    <property type="evidence" value="ECO:0007669"/>
    <property type="project" value="UniProtKB-UniRule"/>
</dbReference>
<keyword evidence="11" id="KW-1185">Reference proteome</keyword>
<keyword evidence="3 6" id="KW-0460">Magnesium</keyword>
<feature type="domain" description="Thiamine pyrophosphate enzyme TPP-binding" evidence="8">
    <location>
        <begin position="424"/>
        <end position="564"/>
    </location>
</feature>
<evidence type="ECO:0000256" key="5">
    <source>
        <dbReference type="ARBA" id="ARBA00023211"/>
    </source>
</evidence>
<dbReference type="AlphaFoldDB" id="A0A418QAT4"/>
<feature type="compositionally biased region" description="Polar residues" evidence="7">
    <location>
        <begin position="191"/>
        <end position="200"/>
    </location>
</feature>
<dbReference type="CDD" id="cd07037">
    <property type="entry name" value="TPP_PYR_MenD"/>
    <property type="match status" value="1"/>
</dbReference>
<dbReference type="Pfam" id="PF02776">
    <property type="entry name" value="TPP_enzyme_N"/>
    <property type="match status" value="1"/>
</dbReference>
<dbReference type="Gene3D" id="3.40.50.970">
    <property type="match status" value="2"/>
</dbReference>
<comment type="catalytic activity">
    <reaction evidence="6">
        <text>isochorismate + 2-oxoglutarate + H(+) = 5-enolpyruvoyl-6-hydroxy-2-succinyl-cyclohex-3-ene-1-carboxylate + CO2</text>
        <dbReference type="Rhea" id="RHEA:25593"/>
        <dbReference type="ChEBI" id="CHEBI:15378"/>
        <dbReference type="ChEBI" id="CHEBI:16526"/>
        <dbReference type="ChEBI" id="CHEBI:16810"/>
        <dbReference type="ChEBI" id="CHEBI:29780"/>
        <dbReference type="ChEBI" id="CHEBI:58818"/>
        <dbReference type="EC" id="2.2.1.9"/>
    </reaction>
</comment>
<evidence type="ECO:0000256" key="3">
    <source>
        <dbReference type="ARBA" id="ARBA00022842"/>
    </source>
</evidence>
<dbReference type="Pfam" id="PF02775">
    <property type="entry name" value="TPP_enzyme_C"/>
    <property type="match status" value="1"/>
</dbReference>
<dbReference type="InterPro" id="IPR029061">
    <property type="entry name" value="THDP-binding"/>
</dbReference>
<dbReference type="EMBL" id="QXJK01000001">
    <property type="protein sequence ID" value="RIX36945.1"/>
    <property type="molecule type" value="Genomic_DNA"/>
</dbReference>
<evidence type="ECO:0000256" key="7">
    <source>
        <dbReference type="SAM" id="MobiDB-lite"/>
    </source>
</evidence>
<dbReference type="GO" id="GO:0070204">
    <property type="term" value="F:2-succinyl-5-enolpyruvyl-6-hydroxy-3-cyclohexene-1-carboxylic-acid synthase activity"/>
    <property type="evidence" value="ECO:0007669"/>
    <property type="project" value="UniProtKB-UniRule"/>
</dbReference>
<dbReference type="HAMAP" id="MF_01659">
    <property type="entry name" value="MenD"/>
    <property type="match status" value="1"/>
</dbReference>
<comment type="pathway">
    <text evidence="6">Quinol/quinone metabolism; menaquinone biosynthesis.</text>
</comment>
<comment type="pathway">
    <text evidence="6">Quinol/quinone metabolism; 1,4-dihydroxy-2-naphthoate biosynthesis; 1,4-dihydroxy-2-naphthoate from chorismate: step 2/7.</text>
</comment>
<dbReference type="Proteomes" id="UP000285278">
    <property type="component" value="Unassembled WGS sequence"/>
</dbReference>
<feature type="domain" description="Thiamine pyrophosphate enzyme N-terminal TPP-binding" evidence="9">
    <location>
        <begin position="13"/>
        <end position="126"/>
    </location>
</feature>
<comment type="cofactor">
    <cofactor evidence="6">
        <name>Mg(2+)</name>
        <dbReference type="ChEBI" id="CHEBI:18420"/>
    </cofactor>
    <cofactor evidence="6">
        <name>Mn(2+)</name>
        <dbReference type="ChEBI" id="CHEBI:29035"/>
    </cofactor>
</comment>